<protein>
    <submittedName>
        <fullName evidence="1">Uncharacterized protein</fullName>
    </submittedName>
</protein>
<dbReference type="Proteomes" id="UP000199421">
    <property type="component" value="Unassembled WGS sequence"/>
</dbReference>
<reference evidence="2" key="1">
    <citation type="submission" date="2016-10" db="EMBL/GenBank/DDBJ databases">
        <authorList>
            <person name="Varghese N."/>
            <person name="Submissions S."/>
        </authorList>
    </citation>
    <scope>NUCLEOTIDE SEQUENCE [LARGE SCALE GENOMIC DNA]</scope>
    <source>
        <strain evidence="2">DSM 18733</strain>
    </source>
</reference>
<sequence>MKKIFTTILTLAVLGGGYVGAKAFEKKATVRQDQAWYAVDSMGNPSSTHDPIEEANFDENQNCPKTSSVNCAALFSQDANGQPENRISEILEGEFTP</sequence>
<dbReference type="STRING" id="407022.SAMN05661044_04581"/>
<evidence type="ECO:0000313" key="1">
    <source>
        <dbReference type="EMBL" id="SEM22880.1"/>
    </source>
</evidence>
<organism evidence="1 2">
    <name type="scientific">Olivibacter domesticus</name>
    <name type="common">Pseudosphingobacterium domesticum</name>
    <dbReference type="NCBI Taxonomy" id="407022"/>
    <lineage>
        <taxon>Bacteria</taxon>
        <taxon>Pseudomonadati</taxon>
        <taxon>Bacteroidota</taxon>
        <taxon>Sphingobacteriia</taxon>
        <taxon>Sphingobacteriales</taxon>
        <taxon>Sphingobacteriaceae</taxon>
        <taxon>Olivibacter</taxon>
    </lineage>
</organism>
<keyword evidence="2" id="KW-1185">Reference proteome</keyword>
<dbReference type="AlphaFoldDB" id="A0A1H7WMZ2"/>
<evidence type="ECO:0000313" key="2">
    <source>
        <dbReference type="Proteomes" id="UP000199421"/>
    </source>
</evidence>
<accession>A0A1H7WMZ2</accession>
<proteinExistence type="predicted"/>
<gene>
    <name evidence="1" type="ORF">SAMN05661044_04581</name>
</gene>
<dbReference type="EMBL" id="FOAF01000009">
    <property type="protein sequence ID" value="SEM22880.1"/>
    <property type="molecule type" value="Genomic_DNA"/>
</dbReference>
<name>A0A1H7WMZ2_OLID1</name>